<evidence type="ECO:0000259" key="8">
    <source>
        <dbReference type="PROSITE" id="PS50928"/>
    </source>
</evidence>
<keyword evidence="4 7" id="KW-0812">Transmembrane</keyword>
<dbReference type="InterPro" id="IPR035906">
    <property type="entry name" value="MetI-like_sf"/>
</dbReference>
<keyword evidence="10" id="KW-1185">Reference proteome</keyword>
<sequence>MLPSSQKIIIKITKERRRFELEIVTETTVAARQVKPKGKTNWFVRLFRNIRKVPQLYLLSLIPILYIIVFKYIPMYGAMIAFQDYVPYKGFLGSDWVGLKHFMTFFNSYEFWKVIRNTLGLSFYGLLAGFPFPIILALCLNYVGRSSVKKTVQLVTYAPHFISMVVMIGILMQLLDPKTGIVNMILAQLGFEKLDFFGNPDYFKSLYVWSGVWQNVGYSCIIYLAALAAIDPSLHEAAVMDGATKVQRMWHVDIPGILPVAVILLIMSVGNLMDSGFEKVLLMQNPLNLSTSEVIDTYVYKVGLLSTGIKFSYSSAIGLFTSIVNLILLISVNKIAKKLGQTSLW</sequence>
<dbReference type="EMBL" id="RXHU01000011">
    <property type="protein sequence ID" value="RTE11246.1"/>
    <property type="molecule type" value="Genomic_DNA"/>
</dbReference>
<feature type="transmembrane region" description="Helical" evidence="7">
    <location>
        <begin position="206"/>
        <end position="230"/>
    </location>
</feature>
<dbReference type="OrthoDB" id="9785836at2"/>
<evidence type="ECO:0000256" key="5">
    <source>
        <dbReference type="ARBA" id="ARBA00022989"/>
    </source>
</evidence>
<keyword evidence="3" id="KW-1003">Cell membrane</keyword>
<dbReference type="PROSITE" id="PS50928">
    <property type="entry name" value="ABC_TM1"/>
    <property type="match status" value="1"/>
</dbReference>
<reference evidence="9 10" key="1">
    <citation type="submission" date="2018-12" db="EMBL/GenBank/DDBJ databases">
        <title>Bacillus ochoae sp. nov., Paenibacillus whitsoniae sp. nov., Paenibacillus spiritus sp. nov. Isolated from the Mars Exploration Rover during spacecraft assembly.</title>
        <authorList>
            <person name="Seuylemezian A."/>
            <person name="Vaishampayan P."/>
        </authorList>
    </citation>
    <scope>NUCLEOTIDE SEQUENCE [LARGE SCALE GENOMIC DNA]</scope>
    <source>
        <strain evidence="9 10">MER 54</strain>
    </source>
</reference>
<dbReference type="PANTHER" id="PTHR43227">
    <property type="entry name" value="BLL4140 PROTEIN"/>
    <property type="match status" value="1"/>
</dbReference>
<accession>A0A430JJT6</accession>
<feature type="transmembrane region" description="Helical" evidence="7">
    <location>
        <begin position="121"/>
        <end position="143"/>
    </location>
</feature>
<dbReference type="Proteomes" id="UP000276128">
    <property type="component" value="Unassembled WGS sequence"/>
</dbReference>
<evidence type="ECO:0000256" key="3">
    <source>
        <dbReference type="ARBA" id="ARBA00022475"/>
    </source>
</evidence>
<keyword evidence="5 7" id="KW-1133">Transmembrane helix</keyword>
<feature type="transmembrane region" description="Helical" evidence="7">
    <location>
        <begin position="250"/>
        <end position="273"/>
    </location>
</feature>
<evidence type="ECO:0000256" key="1">
    <source>
        <dbReference type="ARBA" id="ARBA00004651"/>
    </source>
</evidence>
<comment type="subcellular location">
    <subcellularLocation>
        <location evidence="1 7">Cell membrane</location>
        <topology evidence="1 7">Multi-pass membrane protein</topology>
    </subcellularLocation>
</comment>
<keyword evidence="2 7" id="KW-0813">Transport</keyword>
<name>A0A430JJT6_9BACL</name>
<dbReference type="Pfam" id="PF00528">
    <property type="entry name" value="BPD_transp_1"/>
    <property type="match status" value="1"/>
</dbReference>
<feature type="transmembrane region" description="Helical" evidence="7">
    <location>
        <begin position="311"/>
        <end position="332"/>
    </location>
</feature>
<dbReference type="SUPFAM" id="SSF161098">
    <property type="entry name" value="MetI-like"/>
    <property type="match status" value="1"/>
</dbReference>
<evidence type="ECO:0000313" key="10">
    <source>
        <dbReference type="Proteomes" id="UP000276128"/>
    </source>
</evidence>
<dbReference type="InterPro" id="IPR000515">
    <property type="entry name" value="MetI-like"/>
</dbReference>
<dbReference type="GO" id="GO:0055085">
    <property type="term" value="P:transmembrane transport"/>
    <property type="evidence" value="ECO:0007669"/>
    <property type="project" value="InterPro"/>
</dbReference>
<feature type="transmembrane region" description="Helical" evidence="7">
    <location>
        <begin position="155"/>
        <end position="175"/>
    </location>
</feature>
<evidence type="ECO:0000256" key="2">
    <source>
        <dbReference type="ARBA" id="ARBA00022448"/>
    </source>
</evidence>
<evidence type="ECO:0000313" key="9">
    <source>
        <dbReference type="EMBL" id="RTE11246.1"/>
    </source>
</evidence>
<dbReference type="InterPro" id="IPR050809">
    <property type="entry name" value="UgpAE/MalFG_permease"/>
</dbReference>
<protein>
    <submittedName>
        <fullName evidence="9">Sugar ABC transporter permease</fullName>
    </submittedName>
</protein>
<comment type="caution">
    <text evidence="9">The sequence shown here is derived from an EMBL/GenBank/DDBJ whole genome shotgun (WGS) entry which is preliminary data.</text>
</comment>
<keyword evidence="6 7" id="KW-0472">Membrane</keyword>
<feature type="domain" description="ABC transmembrane type-1" evidence="8">
    <location>
        <begin position="115"/>
        <end position="332"/>
    </location>
</feature>
<dbReference type="PANTHER" id="PTHR43227:SF11">
    <property type="entry name" value="BLL4140 PROTEIN"/>
    <property type="match status" value="1"/>
</dbReference>
<gene>
    <name evidence="9" type="ORF">EJQ19_02895</name>
</gene>
<dbReference type="AlphaFoldDB" id="A0A430JJT6"/>
<evidence type="ECO:0000256" key="7">
    <source>
        <dbReference type="RuleBase" id="RU363032"/>
    </source>
</evidence>
<dbReference type="Gene3D" id="1.10.3720.10">
    <property type="entry name" value="MetI-like"/>
    <property type="match status" value="1"/>
</dbReference>
<organism evidence="9 10">
    <name type="scientific">Paenibacillus whitsoniae</name>
    <dbReference type="NCBI Taxonomy" id="2496558"/>
    <lineage>
        <taxon>Bacteria</taxon>
        <taxon>Bacillati</taxon>
        <taxon>Bacillota</taxon>
        <taxon>Bacilli</taxon>
        <taxon>Bacillales</taxon>
        <taxon>Paenibacillaceae</taxon>
        <taxon>Paenibacillus</taxon>
    </lineage>
</organism>
<feature type="transmembrane region" description="Helical" evidence="7">
    <location>
        <begin position="56"/>
        <end position="82"/>
    </location>
</feature>
<dbReference type="CDD" id="cd06261">
    <property type="entry name" value="TM_PBP2"/>
    <property type="match status" value="1"/>
</dbReference>
<dbReference type="GO" id="GO:0005886">
    <property type="term" value="C:plasma membrane"/>
    <property type="evidence" value="ECO:0007669"/>
    <property type="project" value="UniProtKB-SubCell"/>
</dbReference>
<evidence type="ECO:0000256" key="6">
    <source>
        <dbReference type="ARBA" id="ARBA00023136"/>
    </source>
</evidence>
<proteinExistence type="inferred from homology"/>
<comment type="similarity">
    <text evidence="7">Belongs to the binding-protein-dependent transport system permease family.</text>
</comment>
<evidence type="ECO:0000256" key="4">
    <source>
        <dbReference type="ARBA" id="ARBA00022692"/>
    </source>
</evidence>